<evidence type="ECO:0000313" key="9">
    <source>
        <dbReference type="Proteomes" id="UP000286208"/>
    </source>
</evidence>
<sequence length="273" mass="27640">MTAVLLSLSAALVLVPARGARRRLHVMGSGPAARGGAAPRVRAWVVRRGLSPFDLAVLACVPLAAVGMVGPAVAVAVAALTAGRRHRRRRAGARRDRERRGVLAGLDVVIGELRVGAHPAVACETAAIECDGAAAEAFRSAAARARLGGSAASGLAASEGVVADDLHRIARSWAVAETHGLALAELLQAARSDLLGRSRFRTRAEAGLAGARATAAVLAGLPVLGVVLGQLMGAAPVRVLLGGGLGAVLLVVGTVLVAAGLVWTDRIVDRVVQ</sequence>
<feature type="transmembrane region" description="Helical" evidence="6">
    <location>
        <begin position="206"/>
        <end position="228"/>
    </location>
</feature>
<comment type="caution">
    <text evidence="8">The sequence shown here is derived from an EMBL/GenBank/DDBJ whole genome shotgun (WGS) entry which is preliminary data.</text>
</comment>
<dbReference type="AlphaFoldDB" id="A0A438BC55"/>
<name>A0A438BC55_9NOCA</name>
<feature type="transmembrane region" description="Helical" evidence="6">
    <location>
        <begin position="55"/>
        <end position="80"/>
    </location>
</feature>
<keyword evidence="5 6" id="KW-0472">Membrane</keyword>
<keyword evidence="2" id="KW-1003">Cell membrane</keyword>
<organism evidence="8 9">
    <name type="scientific">Prescottella agglutinans</name>
    <dbReference type="NCBI Taxonomy" id="1644129"/>
    <lineage>
        <taxon>Bacteria</taxon>
        <taxon>Bacillati</taxon>
        <taxon>Actinomycetota</taxon>
        <taxon>Actinomycetes</taxon>
        <taxon>Mycobacteriales</taxon>
        <taxon>Nocardiaceae</taxon>
        <taxon>Prescottella</taxon>
    </lineage>
</organism>
<evidence type="ECO:0000256" key="1">
    <source>
        <dbReference type="ARBA" id="ARBA00004651"/>
    </source>
</evidence>
<accession>A0A438BC55</accession>
<keyword evidence="9" id="KW-1185">Reference proteome</keyword>
<keyword evidence="3 6" id="KW-0812">Transmembrane</keyword>
<dbReference type="InterPro" id="IPR018076">
    <property type="entry name" value="T2SS_GspF_dom"/>
</dbReference>
<evidence type="ECO:0000259" key="7">
    <source>
        <dbReference type="Pfam" id="PF00482"/>
    </source>
</evidence>
<dbReference type="PANTHER" id="PTHR35007">
    <property type="entry name" value="INTEGRAL MEMBRANE PROTEIN-RELATED"/>
    <property type="match status" value="1"/>
</dbReference>
<comment type="subcellular location">
    <subcellularLocation>
        <location evidence="1">Cell membrane</location>
        <topology evidence="1">Multi-pass membrane protein</topology>
    </subcellularLocation>
</comment>
<dbReference type="EMBL" id="RKLP01000008">
    <property type="protein sequence ID" value="RVW08596.1"/>
    <property type="molecule type" value="Genomic_DNA"/>
</dbReference>
<feature type="transmembrane region" description="Helical" evidence="6">
    <location>
        <begin position="240"/>
        <end position="263"/>
    </location>
</feature>
<evidence type="ECO:0000256" key="3">
    <source>
        <dbReference type="ARBA" id="ARBA00022692"/>
    </source>
</evidence>
<gene>
    <name evidence="8" type="ORF">EGT67_17025</name>
</gene>
<evidence type="ECO:0000256" key="6">
    <source>
        <dbReference type="SAM" id="Phobius"/>
    </source>
</evidence>
<evidence type="ECO:0000256" key="2">
    <source>
        <dbReference type="ARBA" id="ARBA00022475"/>
    </source>
</evidence>
<feature type="domain" description="Type II secretion system protein GspF" evidence="7">
    <location>
        <begin position="111"/>
        <end position="227"/>
    </location>
</feature>
<dbReference type="PANTHER" id="PTHR35007:SF4">
    <property type="entry name" value="CONSERVED TRANSMEMBRANE PROTEIN-RELATED"/>
    <property type="match status" value="1"/>
</dbReference>
<dbReference type="Pfam" id="PF00482">
    <property type="entry name" value="T2SSF"/>
    <property type="match status" value="1"/>
</dbReference>
<evidence type="ECO:0000256" key="4">
    <source>
        <dbReference type="ARBA" id="ARBA00022989"/>
    </source>
</evidence>
<dbReference type="GO" id="GO:0005886">
    <property type="term" value="C:plasma membrane"/>
    <property type="evidence" value="ECO:0007669"/>
    <property type="project" value="UniProtKB-SubCell"/>
</dbReference>
<protein>
    <submittedName>
        <fullName evidence="8">Type ii secretion system integral membrane subunit</fullName>
    </submittedName>
</protein>
<dbReference type="Proteomes" id="UP000286208">
    <property type="component" value="Unassembled WGS sequence"/>
</dbReference>
<dbReference type="RefSeq" id="WP_127917249.1">
    <property type="nucleotide sequence ID" value="NZ_RKLP01000008.1"/>
</dbReference>
<reference evidence="8 9" key="1">
    <citation type="submission" date="2018-11" db="EMBL/GenBank/DDBJ databases">
        <title>Rhodococcus spongicola sp. nov. and Rhodococcus xishaensis sp. nov. from marine sponges.</title>
        <authorList>
            <person name="Li L."/>
            <person name="Lin H.W."/>
        </authorList>
    </citation>
    <scope>NUCLEOTIDE SEQUENCE [LARGE SCALE GENOMIC DNA]</scope>
    <source>
        <strain evidence="8 9">CCTCC AB2014297</strain>
    </source>
</reference>
<evidence type="ECO:0000256" key="5">
    <source>
        <dbReference type="ARBA" id="ARBA00023136"/>
    </source>
</evidence>
<keyword evidence="4 6" id="KW-1133">Transmembrane helix</keyword>
<proteinExistence type="predicted"/>
<dbReference type="OrthoDB" id="3712305at2"/>
<evidence type="ECO:0000313" key="8">
    <source>
        <dbReference type="EMBL" id="RVW08596.1"/>
    </source>
</evidence>